<keyword evidence="1" id="KW-0808">Transferase</keyword>
<evidence type="ECO:0000256" key="1">
    <source>
        <dbReference type="ARBA" id="ARBA00022679"/>
    </source>
</evidence>
<feature type="region of interest" description="Disordered" evidence="6">
    <location>
        <begin position="261"/>
        <end position="287"/>
    </location>
</feature>
<evidence type="ECO:0000313" key="8">
    <source>
        <dbReference type="EMBL" id="TFY82901.1"/>
    </source>
</evidence>
<accession>A0A4Z0A9C5</accession>
<keyword evidence="9" id="KW-1185">Reference proteome</keyword>
<gene>
    <name evidence="8" type="ORF">EWM64_g1112</name>
</gene>
<comment type="similarity">
    <text evidence="5">Belongs to the protein kinase superfamily. Ser/Thr protein kinase family. GCN2 subfamily.</text>
</comment>
<dbReference type="SUPFAM" id="SSF56112">
    <property type="entry name" value="Protein kinase-like (PK-like)"/>
    <property type="match status" value="1"/>
</dbReference>
<feature type="domain" description="Protein kinase" evidence="7">
    <location>
        <begin position="82"/>
        <end position="410"/>
    </location>
</feature>
<dbReference type="PANTHER" id="PTHR11042">
    <property type="entry name" value="EUKARYOTIC TRANSLATION INITIATION FACTOR 2-ALPHA KINASE EIF2-ALPHA KINASE -RELATED"/>
    <property type="match status" value="1"/>
</dbReference>
<dbReference type="GO" id="GO:0004672">
    <property type="term" value="F:protein kinase activity"/>
    <property type="evidence" value="ECO:0007669"/>
    <property type="project" value="InterPro"/>
</dbReference>
<dbReference type="GO" id="GO:0005634">
    <property type="term" value="C:nucleus"/>
    <property type="evidence" value="ECO:0007669"/>
    <property type="project" value="TreeGrafter"/>
</dbReference>
<evidence type="ECO:0000259" key="7">
    <source>
        <dbReference type="PROSITE" id="PS50011"/>
    </source>
</evidence>
<comment type="caution">
    <text evidence="8">The sequence shown here is derived from an EMBL/GenBank/DDBJ whole genome shotgun (WGS) entry which is preliminary data.</text>
</comment>
<feature type="region of interest" description="Disordered" evidence="6">
    <location>
        <begin position="451"/>
        <end position="483"/>
    </location>
</feature>
<dbReference type="InterPro" id="IPR000719">
    <property type="entry name" value="Prot_kinase_dom"/>
</dbReference>
<keyword evidence="4" id="KW-0067">ATP-binding</keyword>
<organism evidence="8 9">
    <name type="scientific">Hericium alpestre</name>
    <dbReference type="NCBI Taxonomy" id="135208"/>
    <lineage>
        <taxon>Eukaryota</taxon>
        <taxon>Fungi</taxon>
        <taxon>Dikarya</taxon>
        <taxon>Basidiomycota</taxon>
        <taxon>Agaricomycotina</taxon>
        <taxon>Agaricomycetes</taxon>
        <taxon>Russulales</taxon>
        <taxon>Hericiaceae</taxon>
        <taxon>Hericium</taxon>
    </lineage>
</organism>
<evidence type="ECO:0000256" key="3">
    <source>
        <dbReference type="ARBA" id="ARBA00022777"/>
    </source>
</evidence>
<keyword evidence="2" id="KW-0547">Nucleotide-binding</keyword>
<dbReference type="InterPro" id="IPR011009">
    <property type="entry name" value="Kinase-like_dom_sf"/>
</dbReference>
<protein>
    <recommendedName>
        <fullName evidence="7">Protein kinase domain-containing protein</fullName>
    </recommendedName>
</protein>
<evidence type="ECO:0000256" key="4">
    <source>
        <dbReference type="ARBA" id="ARBA00022840"/>
    </source>
</evidence>
<dbReference type="Gene3D" id="1.10.510.10">
    <property type="entry name" value="Transferase(Phosphotransferase) domain 1"/>
    <property type="match status" value="1"/>
</dbReference>
<evidence type="ECO:0000313" key="9">
    <source>
        <dbReference type="Proteomes" id="UP000298061"/>
    </source>
</evidence>
<sequence length="626" mass="68641">MAGILDEYLPENALVQVAPLEPDWHPILHVSNQVVLYNPTSHALAIHEKSSSPHSPRLCPYCSRPLPADADDSEDVHDYDAFEDGARRAANYFQLLQVANESASRPSSPPMLGDEGMSSGSSRGSNAFRPENMAEGYFAAFFQEEARLGHFAVKKIAVGDSRSYLLKILREHAAPEERERIREQLGMSSGSNVSRNKADWKAVHLLSAEEVKSLFSDVVEGLGFLHDKSILHLDLKPGNVLLTWDEGRLIPRAMLSDFGTSRDMVNNSRDRSGNTGTLEYTSPESLRSPSTGLLQQIDSKSDMWSLGMVLHKLLFFRLPYRWAAYGDRDETLQGKDKAGGGIPGGTELDRLEREVLAYKGFKSNVELENVFASRRLPRSFLILLEGLLNVLPASRPSCERVLVALHNGKFDPVSVTSRAADPGTSSLLGPLSRRTAQRAASPVHARMVLPTRTSPQLDTQPERQPGGVSGLSEVEHELSPEPSEKSEAAMRLWEEERALLFGPPPPGRGNGHSWGGHWSRVATWGALVLGTVGVNVARPNALRTGKFGKPPVGRPSMVRKLLKSCVLVAKISSLSYVRFDTHLRPIILGMLFVLAVADTLFDSLRLSAVLALAHIAILKLTATIET</sequence>
<dbReference type="PROSITE" id="PS00108">
    <property type="entry name" value="PROTEIN_KINASE_ST"/>
    <property type="match status" value="1"/>
</dbReference>
<dbReference type="GO" id="GO:0005737">
    <property type="term" value="C:cytoplasm"/>
    <property type="evidence" value="ECO:0007669"/>
    <property type="project" value="TreeGrafter"/>
</dbReference>
<dbReference type="PROSITE" id="PS50011">
    <property type="entry name" value="PROTEIN_KINASE_DOM"/>
    <property type="match status" value="1"/>
</dbReference>
<dbReference type="GO" id="GO:0005524">
    <property type="term" value="F:ATP binding"/>
    <property type="evidence" value="ECO:0007669"/>
    <property type="project" value="UniProtKB-KW"/>
</dbReference>
<dbReference type="SMART" id="SM00220">
    <property type="entry name" value="S_TKc"/>
    <property type="match status" value="1"/>
</dbReference>
<evidence type="ECO:0000256" key="2">
    <source>
        <dbReference type="ARBA" id="ARBA00022741"/>
    </source>
</evidence>
<dbReference type="Pfam" id="PF00069">
    <property type="entry name" value="Pkinase"/>
    <property type="match status" value="1"/>
</dbReference>
<reference evidence="8 9" key="1">
    <citation type="submission" date="2019-02" db="EMBL/GenBank/DDBJ databases">
        <title>Genome sequencing of the rare red list fungi Hericium alpestre (H. flagellum).</title>
        <authorList>
            <person name="Buettner E."/>
            <person name="Kellner H."/>
        </authorList>
    </citation>
    <scope>NUCLEOTIDE SEQUENCE [LARGE SCALE GENOMIC DNA]</scope>
    <source>
        <strain evidence="8 9">DSM 108284</strain>
    </source>
</reference>
<dbReference type="OrthoDB" id="1405469at2759"/>
<keyword evidence="3" id="KW-0418">Kinase</keyword>
<dbReference type="PANTHER" id="PTHR11042:SF138">
    <property type="entry name" value="SERINE_THREONINE-PROTEIN KINASE IKS1-RELATED"/>
    <property type="match status" value="1"/>
</dbReference>
<dbReference type="InterPro" id="IPR008271">
    <property type="entry name" value="Ser/Thr_kinase_AS"/>
</dbReference>
<feature type="compositionally biased region" description="Basic and acidic residues" evidence="6">
    <location>
        <begin position="473"/>
        <end position="483"/>
    </location>
</feature>
<evidence type="ECO:0000256" key="6">
    <source>
        <dbReference type="SAM" id="MobiDB-lite"/>
    </source>
</evidence>
<proteinExistence type="inferred from homology"/>
<feature type="region of interest" description="Disordered" evidence="6">
    <location>
        <begin position="103"/>
        <end position="126"/>
    </location>
</feature>
<dbReference type="Proteomes" id="UP000298061">
    <property type="component" value="Unassembled WGS sequence"/>
</dbReference>
<evidence type="ECO:0000256" key="5">
    <source>
        <dbReference type="ARBA" id="ARBA00037982"/>
    </source>
</evidence>
<name>A0A4Z0A9C5_9AGAM</name>
<dbReference type="EMBL" id="SFCI01000069">
    <property type="protein sequence ID" value="TFY82901.1"/>
    <property type="molecule type" value="Genomic_DNA"/>
</dbReference>
<dbReference type="STRING" id="135208.A0A4Z0A9C5"/>
<feature type="compositionally biased region" description="Polar residues" evidence="6">
    <location>
        <begin position="263"/>
        <end position="287"/>
    </location>
</feature>
<dbReference type="AlphaFoldDB" id="A0A4Z0A9C5"/>
<dbReference type="InterPro" id="IPR050339">
    <property type="entry name" value="CC_SR_Kinase"/>
</dbReference>